<proteinExistence type="predicted"/>
<evidence type="ECO:0000256" key="1">
    <source>
        <dbReference type="SAM" id="Phobius"/>
    </source>
</evidence>
<evidence type="ECO:0000313" key="3">
    <source>
        <dbReference type="Proteomes" id="UP000320762"/>
    </source>
</evidence>
<dbReference type="OrthoDB" id="3346251at2759"/>
<keyword evidence="1" id="KW-0812">Transmembrane</keyword>
<accession>A0A550CWU2</accession>
<feature type="transmembrane region" description="Helical" evidence="1">
    <location>
        <begin position="39"/>
        <end position="60"/>
    </location>
</feature>
<keyword evidence="1" id="KW-1133">Transmembrane helix</keyword>
<dbReference type="EMBL" id="VDMD01000001">
    <property type="protein sequence ID" value="TRM69257.1"/>
    <property type="molecule type" value="Genomic_DNA"/>
</dbReference>
<feature type="transmembrane region" description="Helical" evidence="1">
    <location>
        <begin position="6"/>
        <end position="27"/>
    </location>
</feature>
<feature type="transmembrane region" description="Helical" evidence="1">
    <location>
        <begin position="66"/>
        <end position="88"/>
    </location>
</feature>
<organism evidence="2 3">
    <name type="scientific">Schizophyllum amplum</name>
    <dbReference type="NCBI Taxonomy" id="97359"/>
    <lineage>
        <taxon>Eukaryota</taxon>
        <taxon>Fungi</taxon>
        <taxon>Dikarya</taxon>
        <taxon>Basidiomycota</taxon>
        <taxon>Agaricomycotina</taxon>
        <taxon>Agaricomycetes</taxon>
        <taxon>Agaricomycetidae</taxon>
        <taxon>Agaricales</taxon>
        <taxon>Schizophyllaceae</taxon>
        <taxon>Schizophyllum</taxon>
    </lineage>
</organism>
<dbReference type="Proteomes" id="UP000320762">
    <property type="component" value="Unassembled WGS sequence"/>
</dbReference>
<keyword evidence="1" id="KW-0472">Membrane</keyword>
<comment type="caution">
    <text evidence="2">The sequence shown here is derived from an EMBL/GenBank/DDBJ whole genome shotgun (WGS) entry which is preliminary data.</text>
</comment>
<sequence length="144" mass="16081">MSDAFTIAANLRVASLSIAVFHFAEVLPRGWRLLRDSQGLTVSVVLFVLINTTSVCALALSNVGFFYPHFTVASCARFYLLPPAFKVIQAMVSQAIMGVRAINLSRRNRVIIMALFVYYIVTCTLEWITTLHQRTPDMNADHGK</sequence>
<name>A0A550CWU2_9AGAR</name>
<reference evidence="2 3" key="1">
    <citation type="journal article" date="2019" name="New Phytol.">
        <title>Comparative genomics reveals unique wood-decay strategies and fruiting body development in the Schizophyllaceae.</title>
        <authorList>
            <person name="Almasi E."/>
            <person name="Sahu N."/>
            <person name="Krizsan K."/>
            <person name="Balint B."/>
            <person name="Kovacs G.M."/>
            <person name="Kiss B."/>
            <person name="Cseklye J."/>
            <person name="Drula E."/>
            <person name="Henrissat B."/>
            <person name="Nagy I."/>
            <person name="Chovatia M."/>
            <person name="Adam C."/>
            <person name="LaButti K."/>
            <person name="Lipzen A."/>
            <person name="Riley R."/>
            <person name="Grigoriev I.V."/>
            <person name="Nagy L.G."/>
        </authorList>
    </citation>
    <scope>NUCLEOTIDE SEQUENCE [LARGE SCALE GENOMIC DNA]</scope>
    <source>
        <strain evidence="2 3">NL-1724</strain>
    </source>
</reference>
<evidence type="ECO:0000313" key="2">
    <source>
        <dbReference type="EMBL" id="TRM69257.1"/>
    </source>
</evidence>
<protein>
    <submittedName>
        <fullName evidence="2">Uncharacterized protein</fullName>
    </submittedName>
</protein>
<keyword evidence="3" id="KW-1185">Reference proteome</keyword>
<dbReference type="AlphaFoldDB" id="A0A550CWU2"/>
<feature type="transmembrane region" description="Helical" evidence="1">
    <location>
        <begin position="109"/>
        <end position="128"/>
    </location>
</feature>
<gene>
    <name evidence="2" type="ORF">BD626DRAFT_624645</name>
</gene>